<organism evidence="2 3">
    <name type="scientific">Orbilia brochopaga</name>
    <dbReference type="NCBI Taxonomy" id="3140254"/>
    <lineage>
        <taxon>Eukaryota</taxon>
        <taxon>Fungi</taxon>
        <taxon>Dikarya</taxon>
        <taxon>Ascomycota</taxon>
        <taxon>Pezizomycotina</taxon>
        <taxon>Orbiliomycetes</taxon>
        <taxon>Orbiliales</taxon>
        <taxon>Orbiliaceae</taxon>
        <taxon>Orbilia</taxon>
    </lineage>
</organism>
<dbReference type="InterPro" id="IPR011009">
    <property type="entry name" value="Kinase-like_dom_sf"/>
</dbReference>
<dbReference type="CDD" id="cd05120">
    <property type="entry name" value="APH_ChoK_like"/>
    <property type="match status" value="1"/>
</dbReference>
<dbReference type="Pfam" id="PF01636">
    <property type="entry name" value="APH"/>
    <property type="match status" value="1"/>
</dbReference>
<dbReference type="SUPFAM" id="SSF56112">
    <property type="entry name" value="Protein kinase-like (PK-like)"/>
    <property type="match status" value="1"/>
</dbReference>
<dbReference type="AlphaFoldDB" id="A0AAV9V1Y8"/>
<sequence>MHKLNEAIMDHQPVRLMEPDIKDAEVLLKLEDGAVKVIRVGDKAIKFGLGVCQREVDAMTFVRDHTCIPVPCVYDFYHDEKEQGYIVMDYVEGQNLEDCWGCLDELSKTKIAEQLRRYMDELRSIPPPSPAYIGGVSHTPAIDLRNALAFGGPFASETEFDEWLLSRLLPRVQERMLVMPYLQEQFAAQTAEKQHSIVFTHADFHPRNIMVKGDQVVGWLDWEIAGWFPEHWEFVKAMQPLTKTDWLDYLLMILGEYEDEYMLDSVLGMYLQRF</sequence>
<evidence type="ECO:0000259" key="1">
    <source>
        <dbReference type="Pfam" id="PF01636"/>
    </source>
</evidence>
<feature type="domain" description="Aminoglycoside phosphotransferase" evidence="1">
    <location>
        <begin position="52"/>
        <end position="258"/>
    </location>
</feature>
<dbReference type="PANTHER" id="PTHR21310:SF58">
    <property type="entry name" value="AMINOGLYCOSIDE PHOSPHOTRANSFERASE DOMAIN-CONTAINING PROTEIN"/>
    <property type="match status" value="1"/>
</dbReference>
<evidence type="ECO:0000313" key="2">
    <source>
        <dbReference type="EMBL" id="KAK6353565.1"/>
    </source>
</evidence>
<evidence type="ECO:0000313" key="3">
    <source>
        <dbReference type="Proteomes" id="UP001375240"/>
    </source>
</evidence>
<dbReference type="Proteomes" id="UP001375240">
    <property type="component" value="Unassembled WGS sequence"/>
</dbReference>
<dbReference type="EMBL" id="JAVHNQ010000003">
    <property type="protein sequence ID" value="KAK6353565.1"/>
    <property type="molecule type" value="Genomic_DNA"/>
</dbReference>
<dbReference type="PANTHER" id="PTHR21310">
    <property type="entry name" value="AMINOGLYCOSIDE PHOSPHOTRANSFERASE-RELATED-RELATED"/>
    <property type="match status" value="1"/>
</dbReference>
<dbReference type="InterPro" id="IPR051678">
    <property type="entry name" value="AGP_Transferase"/>
</dbReference>
<accession>A0AAV9V1Y8</accession>
<proteinExistence type="predicted"/>
<dbReference type="Gene3D" id="1.10.510.10">
    <property type="entry name" value="Transferase(Phosphotransferase) domain 1"/>
    <property type="match status" value="1"/>
</dbReference>
<dbReference type="Gene3D" id="3.90.1200.10">
    <property type="match status" value="1"/>
</dbReference>
<reference evidence="2 3" key="1">
    <citation type="submission" date="2019-10" db="EMBL/GenBank/DDBJ databases">
        <authorList>
            <person name="Palmer J.M."/>
        </authorList>
    </citation>
    <scope>NUCLEOTIDE SEQUENCE [LARGE SCALE GENOMIC DNA]</scope>
    <source>
        <strain evidence="2 3">TWF696</strain>
    </source>
</reference>
<comment type="caution">
    <text evidence="2">The sequence shown here is derived from an EMBL/GenBank/DDBJ whole genome shotgun (WGS) entry which is preliminary data.</text>
</comment>
<keyword evidence="3" id="KW-1185">Reference proteome</keyword>
<gene>
    <name evidence="2" type="ORF">TWF696_005527</name>
</gene>
<dbReference type="InterPro" id="IPR002575">
    <property type="entry name" value="Aminoglycoside_PTrfase"/>
</dbReference>
<name>A0AAV9V1Y8_9PEZI</name>
<protein>
    <recommendedName>
        <fullName evidence="1">Aminoglycoside phosphotransferase domain-containing protein</fullName>
    </recommendedName>
</protein>